<sequence>MDPQTSRSTNSAPSAARSTLAGGLRVTPFELFGERAVAASAPTAPAPEAPSSSTGVAARPGHAFLFKEPSDVPLLVSSNCPTTLCNYRCTYCYLDHDGRDGATEDKAVVHWNRTVDRIATIPRPLYLAIGTEGEPLTVKPFWETLRRLSARENVKGFWFPTNLSRPIEKLAEGVDIGKLGLTASLHPSEFKDHDRDLDLFLSRCRWVVDNGGSVVINFILTPGQFELFPVYRYIARQHGIAMTCNVFKGEFEGKSYPDAYTEADHARIEEFFADRPLVHHYMSGAPSRGVACHAGQDALEVHPVTGQVLNCPFAQEKMGSIWDDDFQIRTKPSACSTDWCQCHWTIGLMAEVTKKFKRTRAIFDFEAREPGEVGEHPFA</sequence>
<proteinExistence type="predicted"/>
<dbReference type="AlphaFoldDB" id="A0A518CYA0"/>
<dbReference type="OrthoDB" id="9780503at2"/>
<dbReference type="InterPro" id="IPR007197">
    <property type="entry name" value="rSAM"/>
</dbReference>
<reference evidence="6 7" key="1">
    <citation type="submission" date="2019-02" db="EMBL/GenBank/DDBJ databases">
        <title>Deep-cultivation of Planctomycetes and their phenomic and genomic characterization uncovers novel biology.</title>
        <authorList>
            <person name="Wiegand S."/>
            <person name="Jogler M."/>
            <person name="Boedeker C."/>
            <person name="Pinto D."/>
            <person name="Vollmers J."/>
            <person name="Rivas-Marin E."/>
            <person name="Kohn T."/>
            <person name="Peeters S.H."/>
            <person name="Heuer A."/>
            <person name="Rast P."/>
            <person name="Oberbeckmann S."/>
            <person name="Bunk B."/>
            <person name="Jeske O."/>
            <person name="Meyerdierks A."/>
            <person name="Storesund J.E."/>
            <person name="Kallscheuer N."/>
            <person name="Luecker S."/>
            <person name="Lage O.M."/>
            <person name="Pohl T."/>
            <person name="Merkel B.J."/>
            <person name="Hornburger P."/>
            <person name="Mueller R.-W."/>
            <person name="Bruemmer F."/>
            <person name="Labrenz M."/>
            <person name="Spormann A.M."/>
            <person name="Op den Camp H."/>
            <person name="Overmann J."/>
            <person name="Amann R."/>
            <person name="Jetten M.S.M."/>
            <person name="Mascher T."/>
            <person name="Medema M.H."/>
            <person name="Devos D.P."/>
            <person name="Kaster A.-K."/>
            <person name="Ovreas L."/>
            <person name="Rohde M."/>
            <person name="Galperin M.Y."/>
            <person name="Jogler C."/>
        </authorList>
    </citation>
    <scope>NUCLEOTIDE SEQUENCE [LARGE SCALE GENOMIC DNA]</scope>
    <source>
        <strain evidence="6 7">Pla163</strain>
    </source>
</reference>
<comment type="cofactor">
    <cofactor evidence="1">
        <name>[4Fe-4S] cluster</name>
        <dbReference type="ChEBI" id="CHEBI:49883"/>
    </cofactor>
</comment>
<keyword evidence="7" id="KW-1185">Reference proteome</keyword>
<dbReference type="SUPFAM" id="SSF102114">
    <property type="entry name" value="Radical SAM enzymes"/>
    <property type="match status" value="1"/>
</dbReference>
<protein>
    <submittedName>
        <fullName evidence="6">Radical SAM superfamily protein</fullName>
    </submittedName>
</protein>
<dbReference type="Gene3D" id="3.20.20.70">
    <property type="entry name" value="Aldolase class I"/>
    <property type="match status" value="1"/>
</dbReference>
<name>A0A518CYA0_9BACT</name>
<dbReference type="GO" id="GO:0046872">
    <property type="term" value="F:metal ion binding"/>
    <property type="evidence" value="ECO:0007669"/>
    <property type="project" value="UniProtKB-KW"/>
</dbReference>
<keyword evidence="4" id="KW-0408">Iron</keyword>
<organism evidence="6 7">
    <name type="scientific">Rohdeia mirabilis</name>
    <dbReference type="NCBI Taxonomy" id="2528008"/>
    <lineage>
        <taxon>Bacteria</taxon>
        <taxon>Pseudomonadati</taxon>
        <taxon>Planctomycetota</taxon>
        <taxon>Planctomycetia</taxon>
        <taxon>Planctomycetia incertae sedis</taxon>
        <taxon>Rohdeia</taxon>
    </lineage>
</organism>
<dbReference type="PANTHER" id="PTHR11228:SF7">
    <property type="entry name" value="PQQA PEPTIDE CYCLASE"/>
    <property type="match status" value="1"/>
</dbReference>
<dbReference type="CDD" id="cd01335">
    <property type="entry name" value="Radical_SAM"/>
    <property type="match status" value="1"/>
</dbReference>
<dbReference type="InterPro" id="IPR013785">
    <property type="entry name" value="Aldolase_TIM"/>
</dbReference>
<evidence type="ECO:0000256" key="1">
    <source>
        <dbReference type="ARBA" id="ARBA00001966"/>
    </source>
</evidence>
<dbReference type="SFLD" id="SFLDS00029">
    <property type="entry name" value="Radical_SAM"/>
    <property type="match status" value="1"/>
</dbReference>
<dbReference type="RefSeq" id="WP_145185317.1">
    <property type="nucleotide sequence ID" value="NZ_CP036290.1"/>
</dbReference>
<gene>
    <name evidence="6" type="ORF">Pla163_13030</name>
</gene>
<keyword evidence="2" id="KW-0949">S-adenosyl-L-methionine</keyword>
<dbReference type="InterPro" id="IPR058240">
    <property type="entry name" value="rSAM_sf"/>
</dbReference>
<dbReference type="GO" id="GO:0051536">
    <property type="term" value="F:iron-sulfur cluster binding"/>
    <property type="evidence" value="ECO:0007669"/>
    <property type="project" value="UniProtKB-KW"/>
</dbReference>
<evidence type="ECO:0000313" key="6">
    <source>
        <dbReference type="EMBL" id="QDU84198.1"/>
    </source>
</evidence>
<evidence type="ECO:0000256" key="4">
    <source>
        <dbReference type="ARBA" id="ARBA00023004"/>
    </source>
</evidence>
<dbReference type="EMBL" id="CP036290">
    <property type="protein sequence ID" value="QDU84198.1"/>
    <property type="molecule type" value="Genomic_DNA"/>
</dbReference>
<dbReference type="Proteomes" id="UP000319342">
    <property type="component" value="Chromosome"/>
</dbReference>
<keyword evidence="5" id="KW-0411">Iron-sulfur</keyword>
<evidence type="ECO:0000256" key="2">
    <source>
        <dbReference type="ARBA" id="ARBA00022691"/>
    </source>
</evidence>
<evidence type="ECO:0000256" key="3">
    <source>
        <dbReference type="ARBA" id="ARBA00022723"/>
    </source>
</evidence>
<evidence type="ECO:0000256" key="5">
    <source>
        <dbReference type="ARBA" id="ARBA00023014"/>
    </source>
</evidence>
<keyword evidence="3" id="KW-0479">Metal-binding</keyword>
<dbReference type="PANTHER" id="PTHR11228">
    <property type="entry name" value="RADICAL SAM DOMAIN PROTEIN"/>
    <property type="match status" value="1"/>
</dbReference>
<evidence type="ECO:0000313" key="7">
    <source>
        <dbReference type="Proteomes" id="UP000319342"/>
    </source>
</evidence>
<dbReference type="GO" id="GO:0003824">
    <property type="term" value="F:catalytic activity"/>
    <property type="evidence" value="ECO:0007669"/>
    <property type="project" value="InterPro"/>
</dbReference>
<dbReference type="InterPro" id="IPR050377">
    <property type="entry name" value="Radical_SAM_PqqE_MftC-like"/>
</dbReference>
<accession>A0A518CYA0</accession>